<keyword evidence="4 7" id="KW-0931">ER-Golgi transport</keyword>
<accession>A0A8H6C1Z5</accession>
<sequence length="308" mass="34826">MSTLRDNKKTRIFPIMPDPRSLIAEAEKLLKPQSGFFSFLSGSSASMRKEDATDLYIQAANSYRLKKDFNLAGAQFVKAAEIQESLGNHNDTANHLVEAYKCFKGVSPTDAISSLSKAIHIFLTQNGQFRRAANFTMDLAELYESVNDYENASKSYEQAGDYFTTDHAEALANKAFLKCADLYALNGNYKRAVELYDNIIKNSLGNSLSRWSLKDYFFKVVLCVLCMDDVIEAHKRKDQFLQDDPSWGQSREYKLVEGILESIDQGDVEGFSDKVFDFDQFSKLDKLKTQLLLKVKNSVVAKDDDDLL</sequence>
<comment type="subcellular location">
    <subcellularLocation>
        <location evidence="1 7">Membrane</location>
        <topology evidence="1 7">Peripheral membrane protein</topology>
    </subcellularLocation>
</comment>
<dbReference type="GO" id="GO:0005483">
    <property type="term" value="F:soluble NSF attachment protein activity"/>
    <property type="evidence" value="ECO:0007669"/>
    <property type="project" value="UniProtKB-ARBA"/>
</dbReference>
<dbReference type="InterPro" id="IPR011990">
    <property type="entry name" value="TPR-like_helical_dom_sf"/>
</dbReference>
<dbReference type="EMBL" id="JABWAD010000010">
    <property type="protein sequence ID" value="KAF6071963.1"/>
    <property type="molecule type" value="Genomic_DNA"/>
</dbReference>
<comment type="function">
    <text evidence="7">Required for vesicular transport between the endoplasmic reticulum and the Golgi apparatus.</text>
</comment>
<reference evidence="8 9" key="1">
    <citation type="submission" date="2020-03" db="EMBL/GenBank/DDBJ databases">
        <title>FDA dAtabase for Regulatory Grade micrObial Sequences (FDA-ARGOS): Supporting development and validation of Infectious Disease Dx tests.</title>
        <authorList>
            <person name="Campos J."/>
            <person name="Goldberg B."/>
            <person name="Tallon L."/>
            <person name="Sadzewicz L."/>
            <person name="Vavikolanu K."/>
            <person name="Mehta A."/>
            <person name="Aluvathingal J."/>
            <person name="Nadendla S."/>
            <person name="Nandy P."/>
            <person name="Geyer C."/>
            <person name="Yan Y."/>
            <person name="Sichtig H."/>
        </authorList>
    </citation>
    <scope>NUCLEOTIDE SEQUENCE [LARGE SCALE GENOMIC DNA]</scope>
    <source>
        <strain evidence="8 9">FDAARGOS_656</strain>
    </source>
</reference>
<evidence type="ECO:0000256" key="3">
    <source>
        <dbReference type="ARBA" id="ARBA00022448"/>
    </source>
</evidence>
<evidence type="ECO:0000256" key="7">
    <source>
        <dbReference type="RuleBase" id="RU367013"/>
    </source>
</evidence>
<organism evidence="8 9">
    <name type="scientific">Candida albicans</name>
    <name type="common">Yeast</name>
    <dbReference type="NCBI Taxonomy" id="5476"/>
    <lineage>
        <taxon>Eukaryota</taxon>
        <taxon>Fungi</taxon>
        <taxon>Dikarya</taxon>
        <taxon>Ascomycota</taxon>
        <taxon>Saccharomycotina</taxon>
        <taxon>Pichiomycetes</taxon>
        <taxon>Debaryomycetaceae</taxon>
        <taxon>Candida/Lodderomyces clade</taxon>
        <taxon>Candida</taxon>
    </lineage>
</organism>
<evidence type="ECO:0000313" key="8">
    <source>
        <dbReference type="EMBL" id="KAF6071963.1"/>
    </source>
</evidence>
<dbReference type="Pfam" id="PF14938">
    <property type="entry name" value="SNAP"/>
    <property type="match status" value="1"/>
</dbReference>
<keyword evidence="3 7" id="KW-0813">Transport</keyword>
<evidence type="ECO:0000256" key="5">
    <source>
        <dbReference type="ARBA" id="ARBA00022927"/>
    </source>
</evidence>
<dbReference type="FunFam" id="1.25.40.10:FF:000049">
    <property type="entry name" value="Alpha-soluble NSF attachment protein-like"/>
    <property type="match status" value="1"/>
</dbReference>
<dbReference type="CDD" id="cd15832">
    <property type="entry name" value="SNAP"/>
    <property type="match status" value="1"/>
</dbReference>
<dbReference type="GO" id="GO:0035494">
    <property type="term" value="P:SNARE complex disassembly"/>
    <property type="evidence" value="ECO:0007669"/>
    <property type="project" value="TreeGrafter"/>
</dbReference>
<proteinExistence type="inferred from homology"/>
<dbReference type="GO" id="GO:0019905">
    <property type="term" value="F:syntaxin binding"/>
    <property type="evidence" value="ECO:0007669"/>
    <property type="project" value="TreeGrafter"/>
</dbReference>
<dbReference type="AlphaFoldDB" id="A0A8H6C1Z5"/>
<dbReference type="GO" id="GO:0005774">
    <property type="term" value="C:vacuolar membrane"/>
    <property type="evidence" value="ECO:0007669"/>
    <property type="project" value="TreeGrafter"/>
</dbReference>
<gene>
    <name evidence="8" type="ORF">FOB64_000915</name>
</gene>
<evidence type="ECO:0000313" key="9">
    <source>
        <dbReference type="Proteomes" id="UP000536275"/>
    </source>
</evidence>
<dbReference type="PANTHER" id="PTHR13768">
    <property type="entry name" value="SOLUBLE NSF ATTACHMENT PROTEIN SNAP"/>
    <property type="match status" value="1"/>
</dbReference>
<dbReference type="InterPro" id="IPR000744">
    <property type="entry name" value="NSF_attach"/>
</dbReference>
<keyword evidence="6 7" id="KW-0472">Membrane</keyword>
<comment type="caution">
    <text evidence="8">The sequence shown here is derived from an EMBL/GenBank/DDBJ whole genome shotgun (WGS) entry which is preliminary data.</text>
</comment>
<keyword evidence="5 7" id="KW-0653">Protein transport</keyword>
<evidence type="ECO:0000256" key="4">
    <source>
        <dbReference type="ARBA" id="ARBA00022892"/>
    </source>
</evidence>
<name>A0A8H6C1Z5_CANAX</name>
<evidence type="ECO:0000256" key="1">
    <source>
        <dbReference type="ARBA" id="ARBA00004170"/>
    </source>
</evidence>
<dbReference type="SUPFAM" id="SSF48452">
    <property type="entry name" value="TPR-like"/>
    <property type="match status" value="1"/>
</dbReference>
<dbReference type="Gene3D" id="1.25.40.10">
    <property type="entry name" value="Tetratricopeptide repeat domain"/>
    <property type="match status" value="1"/>
</dbReference>
<protein>
    <submittedName>
        <fullName evidence="8">Soluble NSF attachment protein, SNAP family protein</fullName>
    </submittedName>
</protein>
<dbReference type="GO" id="GO:0006886">
    <property type="term" value="P:intracellular protein transport"/>
    <property type="evidence" value="ECO:0007669"/>
    <property type="project" value="UniProtKB-UniRule"/>
</dbReference>
<dbReference type="GO" id="GO:0031201">
    <property type="term" value="C:SNARE complex"/>
    <property type="evidence" value="ECO:0007669"/>
    <property type="project" value="TreeGrafter"/>
</dbReference>
<comment type="similarity">
    <text evidence="2 7">Belongs to the SNAP family.</text>
</comment>
<dbReference type="PANTHER" id="PTHR13768:SF8">
    <property type="entry name" value="ALPHA-SOLUBLE NSF ATTACHMENT PROTEIN"/>
    <property type="match status" value="1"/>
</dbReference>
<evidence type="ECO:0000256" key="6">
    <source>
        <dbReference type="ARBA" id="ARBA00023136"/>
    </source>
</evidence>
<dbReference type="Proteomes" id="UP000536275">
    <property type="component" value="Unassembled WGS sequence"/>
</dbReference>
<dbReference type="PRINTS" id="PR00448">
    <property type="entry name" value="NSFATTACHMNT"/>
</dbReference>
<evidence type="ECO:0000256" key="2">
    <source>
        <dbReference type="ARBA" id="ARBA00010050"/>
    </source>
</evidence>